<feature type="domain" description="Type III secretion system flagellar brake protein YcgR PilZN" evidence="2">
    <location>
        <begin position="3"/>
        <end position="89"/>
    </location>
</feature>
<name>K0IXY4_AMPXN</name>
<dbReference type="Proteomes" id="UP000006294">
    <property type="component" value="Chromosome"/>
</dbReference>
<dbReference type="RefSeq" id="WP_015009965.1">
    <property type="nucleotide sequence ID" value="NC_018704.1"/>
</dbReference>
<accession>K0IXY4</accession>
<dbReference type="InterPro" id="IPR009875">
    <property type="entry name" value="PilZ_domain"/>
</dbReference>
<dbReference type="AlphaFoldDB" id="K0IXY4"/>
<evidence type="ECO:0000313" key="4">
    <source>
        <dbReference type="Proteomes" id="UP000006294"/>
    </source>
</evidence>
<dbReference type="SUPFAM" id="SSF141371">
    <property type="entry name" value="PilZ domain-like"/>
    <property type="match status" value="1"/>
</dbReference>
<dbReference type="eggNOG" id="COG5581">
    <property type="taxonomic scope" value="Bacteria"/>
</dbReference>
<dbReference type="HOGENOM" id="CLU_086342_2_1_9"/>
<dbReference type="GO" id="GO:0035438">
    <property type="term" value="F:cyclic-di-GMP binding"/>
    <property type="evidence" value="ECO:0007669"/>
    <property type="project" value="InterPro"/>
</dbReference>
<sequence length="220" mass="25745">MIKIGTMITLEKQADDEELQQFRCRVVEKKGSTLYIDYPINTKTGRTDFFPNGTFLFAYFVGEDQSIYKFYTEIVDRKREKVPMLLIRFDQNKLTKIQRREYVRVNANLDVSISDPERELDTFTTITKDISGGGLAVILPPDVEVRPAMPLDLVIVLRMKDDKIDYVFTQAEAIRVFNQSEDSKQLLSMKFINIYEQDRQKIIQFCFETQLKARRKGLDN</sequence>
<evidence type="ECO:0000259" key="2">
    <source>
        <dbReference type="Pfam" id="PF12945"/>
    </source>
</evidence>
<dbReference type="KEGG" id="axl:AXY_12280"/>
<dbReference type="EMBL" id="AP012050">
    <property type="protein sequence ID" value="BAM47360.1"/>
    <property type="molecule type" value="Genomic_DNA"/>
</dbReference>
<dbReference type="Pfam" id="PF07238">
    <property type="entry name" value="PilZ"/>
    <property type="match status" value="1"/>
</dbReference>
<reference evidence="3 4" key="1">
    <citation type="submission" date="2011-01" db="EMBL/GenBank/DDBJ databases">
        <title>Whole genome sequence of Amphibacillus xylinus NBRC 15112.</title>
        <authorList>
            <person name="Nakazawa H."/>
            <person name="Katano Y."/>
            <person name="Nakamura S."/>
            <person name="Sasagawa M."/>
            <person name="Fukada J."/>
            <person name="Arai T."/>
            <person name="Sasakura N."/>
            <person name="Mochizuki D."/>
            <person name="Hosoyama A."/>
            <person name="Harada K."/>
            <person name="Horikawa H."/>
            <person name="Kato Y."/>
            <person name="Harada T."/>
            <person name="Sasaki K."/>
            <person name="Sekiguchi M."/>
            <person name="Hodoyama M."/>
            <person name="Nishiko R."/>
            <person name="Narita H."/>
            <person name="Hanamaki A."/>
            <person name="Hata C."/>
            <person name="Konno Y."/>
            <person name="Niimura Y."/>
            <person name="Yamazaki S."/>
            <person name="Fujita N."/>
        </authorList>
    </citation>
    <scope>NUCLEOTIDE SEQUENCE [LARGE SCALE GENOMIC DNA]</scope>
    <source>
        <strain evidence="4">ATCC 51415 / DSM 6626 / JCM 7361 / LMG 17667 / NBRC 15112 / Ep01</strain>
    </source>
</reference>
<dbReference type="STRING" id="698758.AXY_12280"/>
<organism evidence="3 4">
    <name type="scientific">Amphibacillus xylanus (strain ATCC 51415 / DSM 6626 / JCM 7361 / LMG 17667 / NBRC 15112 / Ep01)</name>
    <dbReference type="NCBI Taxonomy" id="698758"/>
    <lineage>
        <taxon>Bacteria</taxon>
        <taxon>Bacillati</taxon>
        <taxon>Bacillota</taxon>
        <taxon>Bacilli</taxon>
        <taxon>Bacillales</taxon>
        <taxon>Bacillaceae</taxon>
        <taxon>Amphibacillus</taxon>
    </lineage>
</organism>
<proteinExistence type="predicted"/>
<dbReference type="InterPro" id="IPR009926">
    <property type="entry name" value="T3SS_YcgR_PilZN"/>
</dbReference>
<keyword evidence="4" id="KW-1185">Reference proteome</keyword>
<gene>
    <name evidence="3" type="ordered locus">AXY_12280</name>
</gene>
<protein>
    <submittedName>
        <fullName evidence="3">Uncharacterized protein</fullName>
    </submittedName>
</protein>
<dbReference type="Gene3D" id="2.40.10.220">
    <property type="entry name" value="predicted glycosyltransferase like domains"/>
    <property type="match status" value="1"/>
</dbReference>
<feature type="domain" description="PilZ" evidence="1">
    <location>
        <begin position="98"/>
        <end position="208"/>
    </location>
</feature>
<evidence type="ECO:0000313" key="3">
    <source>
        <dbReference type="EMBL" id="BAM47360.1"/>
    </source>
</evidence>
<evidence type="ECO:0000259" key="1">
    <source>
        <dbReference type="Pfam" id="PF07238"/>
    </source>
</evidence>
<dbReference type="Pfam" id="PF12945">
    <property type="entry name" value="PilZNR"/>
    <property type="match status" value="1"/>
</dbReference>